<evidence type="ECO:0000313" key="13">
    <source>
        <dbReference type="Proteomes" id="UP000072520"/>
    </source>
</evidence>
<feature type="binding site" evidence="9">
    <location>
        <position position="207"/>
    </location>
    <ligand>
        <name>pyridoxal 5'-phosphate</name>
        <dbReference type="ChEBI" id="CHEBI:597326"/>
    </ligand>
</feature>
<protein>
    <recommendedName>
        <fullName evidence="9">8-amino-7-oxononanoate synthase</fullName>
        <shortName evidence="9">AONS</shortName>
        <ecNumber evidence="9">2.3.1.47</ecNumber>
    </recommendedName>
    <alternativeName>
        <fullName evidence="9">7-keto-8-amino-pelargonic acid synthase</fullName>
        <shortName evidence="9">7-KAP synthase</shortName>
        <shortName evidence="9">KAPA synthase</shortName>
    </alternativeName>
    <alternativeName>
        <fullName evidence="9">8-amino-7-ketopelargonate synthase</fullName>
    </alternativeName>
</protein>
<feature type="binding site" evidence="9">
    <location>
        <begin position="108"/>
        <end position="109"/>
    </location>
    <ligand>
        <name>pyridoxal 5'-phosphate</name>
        <dbReference type="ChEBI" id="CHEBI:597326"/>
    </ligand>
</feature>
<dbReference type="RefSeq" id="WP_058707650.1">
    <property type="nucleotide sequence ID" value="NZ_LDSI01000009.1"/>
</dbReference>
<dbReference type="PROSITE" id="PS00599">
    <property type="entry name" value="AA_TRANSFER_CLASS_2"/>
    <property type="match status" value="1"/>
</dbReference>
<comment type="function">
    <text evidence="9">Catalyzes the decarboxylative condensation of pimeloyl-[acyl-carrier protein] and L-alanine to produce 8-amino-7-oxononanoate (AON), [acyl-carrier protein], and carbon dioxide.</text>
</comment>
<feature type="binding site" evidence="9">
    <location>
        <position position="350"/>
    </location>
    <ligand>
        <name>substrate</name>
    </ligand>
</feature>
<keyword evidence="12" id="KW-0012">Acyltransferase</keyword>
<comment type="similarity">
    <text evidence="3 9">Belongs to the class-II pyridoxal-phosphate-dependent aminotransferase family. BioF subfamily.</text>
</comment>
<dbReference type="HAMAP" id="MF_01693">
    <property type="entry name" value="BioF_aminotrans_2"/>
    <property type="match status" value="1"/>
</dbReference>
<dbReference type="EMBL" id="LDSI01000009">
    <property type="protein sequence ID" value="KTS98987.1"/>
    <property type="molecule type" value="Genomic_DNA"/>
</dbReference>
<evidence type="ECO:0000256" key="10">
    <source>
        <dbReference type="PIRSR" id="PIRSR604723-51"/>
    </source>
</evidence>
<dbReference type="InterPro" id="IPR050087">
    <property type="entry name" value="AON_synthase_class-II"/>
</dbReference>
<dbReference type="InterPro" id="IPR004839">
    <property type="entry name" value="Aminotransferase_I/II_large"/>
</dbReference>
<dbReference type="InterPro" id="IPR022834">
    <property type="entry name" value="AONS_Proteobacteria"/>
</dbReference>
<evidence type="ECO:0000259" key="11">
    <source>
        <dbReference type="Pfam" id="PF00155"/>
    </source>
</evidence>
<dbReference type="PANTHER" id="PTHR13693:SF100">
    <property type="entry name" value="8-AMINO-7-OXONONANOATE SYNTHASE"/>
    <property type="match status" value="1"/>
</dbReference>
<dbReference type="Gene3D" id="3.90.1150.10">
    <property type="entry name" value="Aspartate Aminotransferase, domain 1"/>
    <property type="match status" value="1"/>
</dbReference>
<dbReference type="PANTHER" id="PTHR13693">
    <property type="entry name" value="CLASS II AMINOTRANSFERASE/8-AMINO-7-OXONONANOATE SYNTHASE"/>
    <property type="match status" value="1"/>
</dbReference>
<evidence type="ECO:0000256" key="9">
    <source>
        <dbReference type="HAMAP-Rule" id="MF_01693"/>
    </source>
</evidence>
<dbReference type="InterPro" id="IPR015422">
    <property type="entry name" value="PyrdxlP-dep_Trfase_small"/>
</dbReference>
<feature type="binding site" evidence="9">
    <location>
        <position position="233"/>
    </location>
    <ligand>
        <name>pyridoxal 5'-phosphate</name>
        <dbReference type="ChEBI" id="CHEBI:597326"/>
    </ligand>
</feature>
<feature type="modified residue" description="N6-(pyridoxal phosphate)lysine" evidence="9 10">
    <location>
        <position position="236"/>
    </location>
</feature>
<keyword evidence="5 9" id="KW-0808">Transferase</keyword>
<evidence type="ECO:0000256" key="6">
    <source>
        <dbReference type="ARBA" id="ARBA00022756"/>
    </source>
</evidence>
<comment type="caution">
    <text evidence="12">The sequence shown here is derived from an EMBL/GenBank/DDBJ whole genome shotgun (WGS) entry which is preliminary data.</text>
</comment>
<dbReference type="InterPro" id="IPR015424">
    <property type="entry name" value="PyrdxlP-dep_Trfase"/>
</dbReference>
<evidence type="ECO:0000256" key="3">
    <source>
        <dbReference type="ARBA" id="ARBA00010008"/>
    </source>
</evidence>
<organism evidence="12 13">
    <name type="scientific">Pantoea stewartii</name>
    <dbReference type="NCBI Taxonomy" id="66269"/>
    <lineage>
        <taxon>Bacteria</taxon>
        <taxon>Pseudomonadati</taxon>
        <taxon>Pseudomonadota</taxon>
        <taxon>Gammaproteobacteria</taxon>
        <taxon>Enterobacterales</taxon>
        <taxon>Erwiniaceae</taxon>
        <taxon>Pantoea</taxon>
    </lineage>
</organism>
<dbReference type="InterPro" id="IPR001917">
    <property type="entry name" value="Aminotrans_II_pyridoxalP_BS"/>
</dbReference>
<proteinExistence type="inferred from homology"/>
<accession>A0AB34VHP6</accession>
<dbReference type="NCBIfam" id="TIGR00858">
    <property type="entry name" value="bioF"/>
    <property type="match status" value="1"/>
</dbReference>
<sequence length="383" mass="40830">MGWPQRIQQALAQRRAEEGWRERRVVDASQTRLIRYAGRDYRHFSSNDYLGLSQHPAVIAGWQQGAALAGAGAGASSHVTGFQALHATLEAQLAGWLGYPRALLFISGFAANQAVIHLLAGKNDRILADKLSHASLLDAASHSPAQLRRFAHNDPDSLAVRLSAPCEGQTLVVTEGIFSMDGDSAQLQTLAAQSREAGAWLLVDDAHGIGVTGEQGRGSCWQQGIKPELLVVTFGKAFGVSGAALLCDDATADYFVQFSRHLIYSTAMPPAQASALLAALKQVQAGDGLRQRLSRNIAHFRRGASSLPWSLMPSSSAIQPLLVGDNAQAMALSARLAEAGCWVSAIRPPTVPPGTARLRITLTAAHQPDDIDVLLEALHDAAH</sequence>
<comment type="subunit">
    <text evidence="4 9">Homodimer.</text>
</comment>
<evidence type="ECO:0000256" key="8">
    <source>
        <dbReference type="ARBA" id="ARBA00047715"/>
    </source>
</evidence>
<dbReference type="GO" id="GO:0009102">
    <property type="term" value="P:biotin biosynthetic process"/>
    <property type="evidence" value="ECO:0007669"/>
    <property type="project" value="UniProtKB-UniRule"/>
</dbReference>
<dbReference type="EC" id="2.3.1.47" evidence="9"/>
<dbReference type="Gene3D" id="3.40.640.10">
    <property type="entry name" value="Type I PLP-dependent aspartate aminotransferase-like (Major domain)"/>
    <property type="match status" value="1"/>
</dbReference>
<dbReference type="GO" id="GO:0008710">
    <property type="term" value="F:8-amino-7-oxononanoate synthase activity"/>
    <property type="evidence" value="ECO:0007669"/>
    <property type="project" value="UniProtKB-UniRule"/>
</dbReference>
<keyword evidence="6 9" id="KW-0093">Biotin biosynthesis</keyword>
<dbReference type="AlphaFoldDB" id="A0AB34VHP6"/>
<evidence type="ECO:0000256" key="2">
    <source>
        <dbReference type="ARBA" id="ARBA00004746"/>
    </source>
</evidence>
<feature type="domain" description="Aminotransferase class I/classII large" evidence="11">
    <location>
        <begin position="43"/>
        <end position="378"/>
    </location>
</feature>
<dbReference type="InterPro" id="IPR004723">
    <property type="entry name" value="AONS_Archaea/Proteobacteria"/>
</dbReference>
<dbReference type="InterPro" id="IPR015421">
    <property type="entry name" value="PyrdxlP-dep_Trfase_major"/>
</dbReference>
<comment type="catalytic activity">
    <reaction evidence="8 9">
        <text>6-carboxyhexanoyl-[ACP] + L-alanine + H(+) = (8S)-8-amino-7-oxononanoate + holo-[ACP] + CO2</text>
        <dbReference type="Rhea" id="RHEA:42288"/>
        <dbReference type="Rhea" id="RHEA-COMP:9685"/>
        <dbReference type="Rhea" id="RHEA-COMP:9955"/>
        <dbReference type="ChEBI" id="CHEBI:15378"/>
        <dbReference type="ChEBI" id="CHEBI:16526"/>
        <dbReference type="ChEBI" id="CHEBI:57972"/>
        <dbReference type="ChEBI" id="CHEBI:64479"/>
        <dbReference type="ChEBI" id="CHEBI:78846"/>
        <dbReference type="ChEBI" id="CHEBI:149468"/>
        <dbReference type="EC" id="2.3.1.47"/>
    </reaction>
</comment>
<feature type="binding site" evidence="9">
    <location>
        <position position="133"/>
    </location>
    <ligand>
        <name>substrate</name>
    </ligand>
</feature>
<dbReference type="Pfam" id="PF00155">
    <property type="entry name" value="Aminotran_1_2"/>
    <property type="match status" value="1"/>
</dbReference>
<feature type="binding site" evidence="9">
    <location>
        <position position="21"/>
    </location>
    <ligand>
        <name>substrate</name>
    </ligand>
</feature>
<feature type="binding site" evidence="9">
    <location>
        <position position="179"/>
    </location>
    <ligand>
        <name>pyridoxal 5'-phosphate</name>
        <dbReference type="ChEBI" id="CHEBI:597326"/>
    </ligand>
</feature>
<reference evidence="12 13" key="1">
    <citation type="journal article" date="2016" name="Front. Microbiol.">
        <title>Genomic Resource of Rice Seed Associated Bacteria.</title>
        <authorList>
            <person name="Midha S."/>
            <person name="Bansal K."/>
            <person name="Sharma S."/>
            <person name="Kumar N."/>
            <person name="Patil P.P."/>
            <person name="Chaudhry V."/>
            <person name="Patil P.B."/>
        </authorList>
    </citation>
    <scope>NUCLEOTIDE SEQUENCE [LARGE SCALE GENOMIC DNA]</scope>
    <source>
        <strain evidence="12 13">RSA13</strain>
    </source>
</reference>
<dbReference type="Proteomes" id="UP000072520">
    <property type="component" value="Unassembled WGS sequence"/>
</dbReference>
<evidence type="ECO:0000256" key="4">
    <source>
        <dbReference type="ARBA" id="ARBA00011738"/>
    </source>
</evidence>
<evidence type="ECO:0000256" key="1">
    <source>
        <dbReference type="ARBA" id="ARBA00001933"/>
    </source>
</evidence>
<evidence type="ECO:0000256" key="7">
    <source>
        <dbReference type="ARBA" id="ARBA00022898"/>
    </source>
</evidence>
<evidence type="ECO:0000256" key="5">
    <source>
        <dbReference type="ARBA" id="ARBA00022679"/>
    </source>
</evidence>
<dbReference type="GO" id="GO:0030170">
    <property type="term" value="F:pyridoxal phosphate binding"/>
    <property type="evidence" value="ECO:0007669"/>
    <property type="project" value="UniProtKB-UniRule"/>
</dbReference>
<comment type="pathway">
    <text evidence="2 9">Cofactor biosynthesis; biotin biosynthesis.</text>
</comment>
<name>A0AB34VHP6_9GAMM</name>
<dbReference type="SUPFAM" id="SSF53383">
    <property type="entry name" value="PLP-dependent transferases"/>
    <property type="match status" value="1"/>
</dbReference>
<evidence type="ECO:0000313" key="12">
    <source>
        <dbReference type="EMBL" id="KTS98987.1"/>
    </source>
</evidence>
<keyword evidence="7 9" id="KW-0663">Pyridoxal phosphate</keyword>
<comment type="cofactor">
    <cofactor evidence="1 9 10">
        <name>pyridoxal 5'-phosphate</name>
        <dbReference type="ChEBI" id="CHEBI:597326"/>
    </cofactor>
</comment>
<gene>
    <name evidence="9" type="primary">bioF</name>
    <name evidence="12" type="ORF">RSA13_07295</name>
</gene>